<name>A0ABT8SFQ9_9BURK</name>
<comment type="caution">
    <text evidence="1">The sequence shown here is derived from an EMBL/GenBank/DDBJ whole genome shotgun (WGS) entry which is preliminary data.</text>
</comment>
<reference evidence="1" key="1">
    <citation type="submission" date="2023-06" db="EMBL/GenBank/DDBJ databases">
        <authorList>
            <person name="Jiang Y."/>
            <person name="Liu Q."/>
        </authorList>
    </citation>
    <scope>NUCLEOTIDE SEQUENCE</scope>
    <source>
        <strain evidence="1">CGMCC 1.12090</strain>
    </source>
</reference>
<dbReference type="Proteomes" id="UP001169027">
    <property type="component" value="Unassembled WGS sequence"/>
</dbReference>
<sequence length="164" mass="17725">MSTAQLDLDSATQAASQKLLMEAGYEPKDDWLYIDDLVDQIRSTNAGQADLLQQVDHYLATTAAPSRRAFKIFCRTLYQQDADRQRAEKLAEGMARVYASAGVAEPDAGHKALALRISELELAVQGYAARLRKAEEAAADSAAKEKSSGTLPFLAGVMIGGTLF</sequence>
<dbReference type="RefSeq" id="WP_301814323.1">
    <property type="nucleotide sequence ID" value="NZ_JAUJZH010000027.1"/>
</dbReference>
<organism evidence="1 2">
    <name type="scientific">Variovorax ginsengisoli</name>
    <dbReference type="NCBI Taxonomy" id="363844"/>
    <lineage>
        <taxon>Bacteria</taxon>
        <taxon>Pseudomonadati</taxon>
        <taxon>Pseudomonadota</taxon>
        <taxon>Betaproteobacteria</taxon>
        <taxon>Burkholderiales</taxon>
        <taxon>Comamonadaceae</taxon>
        <taxon>Variovorax</taxon>
    </lineage>
</organism>
<accession>A0ABT8SFQ9</accession>
<dbReference type="EMBL" id="JAUKVY010000027">
    <property type="protein sequence ID" value="MDO1536316.1"/>
    <property type="molecule type" value="Genomic_DNA"/>
</dbReference>
<evidence type="ECO:0000313" key="1">
    <source>
        <dbReference type="EMBL" id="MDO1536316.1"/>
    </source>
</evidence>
<proteinExistence type="predicted"/>
<evidence type="ECO:0000313" key="2">
    <source>
        <dbReference type="Proteomes" id="UP001169027"/>
    </source>
</evidence>
<gene>
    <name evidence="1" type="ORF">Q2T77_28920</name>
</gene>
<protein>
    <submittedName>
        <fullName evidence="1">Uncharacterized protein</fullName>
    </submittedName>
</protein>
<keyword evidence="2" id="KW-1185">Reference proteome</keyword>